<gene>
    <name evidence="2" type="ORF">TCON_0505</name>
</gene>
<evidence type="ECO:0000256" key="1">
    <source>
        <dbReference type="SAM" id="MobiDB-lite"/>
    </source>
</evidence>
<reference evidence="2 3" key="1">
    <citation type="submission" date="2019-01" db="EMBL/GenBank/DDBJ databases">
        <title>Genomes sequencing and comparative genomics of infectious freshwater microsporidia, Cucumispora dikerogammari and Thelohania contejeani.</title>
        <authorList>
            <person name="Cormier A."/>
            <person name="Giraud I."/>
            <person name="Wattier R."/>
            <person name="Teixeira M."/>
            <person name="Grandjean F."/>
            <person name="Rigaud T."/>
            <person name="Cordaux R."/>
        </authorList>
    </citation>
    <scope>NUCLEOTIDE SEQUENCE [LARGE SCALE GENOMIC DNA]</scope>
    <source>
        <strain evidence="2">T1</strain>
        <tissue evidence="2">Spores</tissue>
    </source>
</reference>
<feature type="compositionally biased region" description="Basic and acidic residues" evidence="1">
    <location>
        <begin position="276"/>
        <end position="285"/>
    </location>
</feature>
<sequence length="285" mass="33638">MVDFSDYFYYDHLASKICKMYEKDIPNEKIKPYIRTLQSLGLTLNVVMEHETELELKLLYIKIMVRMHQEKGCDGDGEICCYKHIREFVIGLYKIIKAACQTNNELIKIAALDNVFQSLLGIFFLTFDQIKEFQEYVKETPFFNMTVLTQNDLNLKRLYYIKRVMPTQSVNNKVTLKELKEDFYENFKMCMSALYGTFKKPFLDILTSKKIIHLSKLYPQIFDNLDEETLENLEDPIFDEAVSEKENYEKKINNEDKEDNDTKINNTNKISINPGKKGDKVPWIE</sequence>
<evidence type="ECO:0000313" key="2">
    <source>
        <dbReference type="EMBL" id="KAF7684295.1"/>
    </source>
</evidence>
<accession>A0ABQ7I1F5</accession>
<protein>
    <submittedName>
        <fullName evidence="2">Uncharacterized protein</fullName>
    </submittedName>
</protein>
<dbReference type="EMBL" id="SBIQ01000019">
    <property type="protein sequence ID" value="KAF7684295.1"/>
    <property type="molecule type" value="Genomic_DNA"/>
</dbReference>
<feature type="region of interest" description="Disordered" evidence="1">
    <location>
        <begin position="248"/>
        <end position="285"/>
    </location>
</feature>
<feature type="compositionally biased region" description="Low complexity" evidence="1">
    <location>
        <begin position="263"/>
        <end position="273"/>
    </location>
</feature>
<comment type="caution">
    <text evidence="2">The sequence shown here is derived from an EMBL/GenBank/DDBJ whole genome shotgun (WGS) entry which is preliminary data.</text>
</comment>
<dbReference type="Proteomes" id="UP001516464">
    <property type="component" value="Unassembled WGS sequence"/>
</dbReference>
<proteinExistence type="predicted"/>
<keyword evidence="3" id="KW-1185">Reference proteome</keyword>
<organism evidence="2 3">
    <name type="scientific">Astathelohania contejeani</name>
    <dbReference type="NCBI Taxonomy" id="164912"/>
    <lineage>
        <taxon>Eukaryota</taxon>
        <taxon>Fungi</taxon>
        <taxon>Fungi incertae sedis</taxon>
        <taxon>Microsporidia</taxon>
        <taxon>Astathelohaniidae</taxon>
        <taxon>Astathelohania</taxon>
    </lineage>
</organism>
<evidence type="ECO:0000313" key="3">
    <source>
        <dbReference type="Proteomes" id="UP001516464"/>
    </source>
</evidence>
<name>A0ABQ7I1F5_9MICR</name>